<evidence type="ECO:0000256" key="1">
    <source>
        <dbReference type="SAM" id="MobiDB-lite"/>
    </source>
</evidence>
<sequence>MSSKHSVEPPQLSGDTRRPHRHSVFYSESLFLRRARRRPPGFANGSGQSHIEGRVHKPYVNNTVPLTFILRTANPPLIIQRSYYLFSSPTSVYRPTESEQSCTARTSDSQHDAQIDEAAFPRNADDITAVS</sequence>
<evidence type="ECO:0000313" key="2">
    <source>
        <dbReference type="EMBL" id="TNN65630.1"/>
    </source>
</evidence>
<feature type="region of interest" description="Disordered" evidence="1">
    <location>
        <begin position="37"/>
        <end position="56"/>
    </location>
</feature>
<name>A0A4Z2HJ86_9TELE</name>
<feature type="region of interest" description="Disordered" evidence="1">
    <location>
        <begin position="1"/>
        <end position="21"/>
    </location>
</feature>
<protein>
    <submittedName>
        <fullName evidence="2">Uncharacterized protein</fullName>
    </submittedName>
</protein>
<dbReference type="EMBL" id="SRLO01000232">
    <property type="protein sequence ID" value="TNN65630.1"/>
    <property type="molecule type" value="Genomic_DNA"/>
</dbReference>
<reference evidence="2 3" key="1">
    <citation type="submission" date="2019-03" db="EMBL/GenBank/DDBJ databases">
        <title>First draft genome of Liparis tanakae, snailfish: a comprehensive survey of snailfish specific genes.</title>
        <authorList>
            <person name="Kim W."/>
            <person name="Song I."/>
            <person name="Jeong J.-H."/>
            <person name="Kim D."/>
            <person name="Kim S."/>
            <person name="Ryu S."/>
            <person name="Song J.Y."/>
            <person name="Lee S.K."/>
        </authorList>
    </citation>
    <scope>NUCLEOTIDE SEQUENCE [LARGE SCALE GENOMIC DNA]</scope>
    <source>
        <tissue evidence="2">Muscle</tissue>
    </source>
</reference>
<dbReference type="Proteomes" id="UP000314294">
    <property type="component" value="Unassembled WGS sequence"/>
</dbReference>
<keyword evidence="3" id="KW-1185">Reference proteome</keyword>
<dbReference type="AlphaFoldDB" id="A0A4Z2HJ86"/>
<gene>
    <name evidence="2" type="ORF">EYF80_024159</name>
</gene>
<proteinExistence type="predicted"/>
<evidence type="ECO:0000313" key="3">
    <source>
        <dbReference type="Proteomes" id="UP000314294"/>
    </source>
</evidence>
<comment type="caution">
    <text evidence="2">The sequence shown here is derived from an EMBL/GenBank/DDBJ whole genome shotgun (WGS) entry which is preliminary data.</text>
</comment>
<accession>A0A4Z2HJ86</accession>
<organism evidence="2 3">
    <name type="scientific">Liparis tanakae</name>
    <name type="common">Tanaka's snailfish</name>
    <dbReference type="NCBI Taxonomy" id="230148"/>
    <lineage>
        <taxon>Eukaryota</taxon>
        <taxon>Metazoa</taxon>
        <taxon>Chordata</taxon>
        <taxon>Craniata</taxon>
        <taxon>Vertebrata</taxon>
        <taxon>Euteleostomi</taxon>
        <taxon>Actinopterygii</taxon>
        <taxon>Neopterygii</taxon>
        <taxon>Teleostei</taxon>
        <taxon>Neoteleostei</taxon>
        <taxon>Acanthomorphata</taxon>
        <taxon>Eupercaria</taxon>
        <taxon>Perciformes</taxon>
        <taxon>Cottioidei</taxon>
        <taxon>Cottales</taxon>
        <taxon>Liparidae</taxon>
        <taxon>Liparis</taxon>
    </lineage>
</organism>